<feature type="transmembrane region" description="Helical" evidence="1">
    <location>
        <begin position="6"/>
        <end position="24"/>
    </location>
</feature>
<sequence length="204" mass="23554">MLLPSFVIGHSVILLIIIMIINDTEYLKTFEYRLEKDLLKLCTDYGKLEGTMLSCEDIDHQWTVMAPEYMADAVPEVQRYPVVSVAWAMYLGMAVAYGWDADWEKTKTLPYQHYYGKDGFDDMDEHICSQVLGVPLISEVYKDLENLVRRCGEETVAHIRNEHIEPSTPMAFHVFARSTKVMFRIGAALQLRKMGYKMEQVKLS</sequence>
<evidence type="ECO:0000313" key="2">
    <source>
        <dbReference type="EMBL" id="EJX09435.1"/>
    </source>
</evidence>
<accession>J9H5Y0</accession>
<dbReference type="EMBL" id="AMCI01000392">
    <property type="protein sequence ID" value="EJX09435.1"/>
    <property type="molecule type" value="Genomic_DNA"/>
</dbReference>
<dbReference type="AlphaFoldDB" id="J9H5Y0"/>
<proteinExistence type="predicted"/>
<keyword evidence="1" id="KW-0812">Transmembrane</keyword>
<evidence type="ECO:0000256" key="1">
    <source>
        <dbReference type="SAM" id="Phobius"/>
    </source>
</evidence>
<keyword evidence="1" id="KW-0472">Membrane</keyword>
<name>J9H5Y0_9ZZZZ</name>
<organism evidence="2">
    <name type="scientific">gut metagenome</name>
    <dbReference type="NCBI Taxonomy" id="749906"/>
    <lineage>
        <taxon>unclassified sequences</taxon>
        <taxon>metagenomes</taxon>
        <taxon>organismal metagenomes</taxon>
    </lineage>
</organism>
<reference evidence="2" key="1">
    <citation type="journal article" date="2012" name="PLoS ONE">
        <title>Gene sets for utilization of primary and secondary nutrition supplies in the distal gut of endangered iberian lynx.</title>
        <authorList>
            <person name="Alcaide M."/>
            <person name="Messina E."/>
            <person name="Richter M."/>
            <person name="Bargiela R."/>
            <person name="Peplies J."/>
            <person name="Huws S.A."/>
            <person name="Newbold C.J."/>
            <person name="Golyshin P.N."/>
            <person name="Simon M.A."/>
            <person name="Lopez G."/>
            <person name="Yakimov M.M."/>
            <person name="Ferrer M."/>
        </authorList>
    </citation>
    <scope>NUCLEOTIDE SEQUENCE</scope>
</reference>
<protein>
    <submittedName>
        <fullName evidence="2">Uncharacterized protein</fullName>
    </submittedName>
</protein>
<gene>
    <name evidence="2" type="ORF">EVA_02454</name>
</gene>
<keyword evidence="1" id="KW-1133">Transmembrane helix</keyword>
<comment type="caution">
    <text evidence="2">The sequence shown here is derived from an EMBL/GenBank/DDBJ whole genome shotgun (WGS) entry which is preliminary data.</text>
</comment>